<dbReference type="InterPro" id="IPR010656">
    <property type="entry name" value="DctM"/>
</dbReference>
<comment type="caution">
    <text evidence="4">The sequence shown here is derived from an EMBL/GenBank/DDBJ whole genome shotgun (WGS) entry which is preliminary data.</text>
</comment>
<keyword evidence="1" id="KW-1003">Cell membrane</keyword>
<feature type="transmembrane region" description="Helical" evidence="2">
    <location>
        <begin position="359"/>
        <end position="376"/>
    </location>
</feature>
<dbReference type="InterPro" id="IPR011853">
    <property type="entry name" value="TRAP_DctM-Dct_fused"/>
</dbReference>
<evidence type="ECO:0000259" key="3">
    <source>
        <dbReference type="Pfam" id="PF06808"/>
    </source>
</evidence>
<comment type="function">
    <text evidence="1">Part of the tripartite ATP-independent periplasmic (TRAP) transport system.</text>
</comment>
<dbReference type="Proteomes" id="UP001595632">
    <property type="component" value="Unassembled WGS sequence"/>
</dbReference>
<proteinExistence type="predicted"/>
<feature type="transmembrane region" description="Helical" evidence="2">
    <location>
        <begin position="546"/>
        <end position="563"/>
    </location>
</feature>
<accession>A0ABV7GPX2</accession>
<feature type="transmembrane region" description="Helical" evidence="2">
    <location>
        <begin position="117"/>
        <end position="134"/>
    </location>
</feature>
<reference evidence="5" key="1">
    <citation type="journal article" date="2019" name="Int. J. Syst. Evol. Microbiol.">
        <title>The Global Catalogue of Microorganisms (GCM) 10K type strain sequencing project: providing services to taxonomists for standard genome sequencing and annotation.</title>
        <authorList>
            <consortium name="The Broad Institute Genomics Platform"/>
            <consortium name="The Broad Institute Genome Sequencing Center for Infectious Disease"/>
            <person name="Wu L."/>
            <person name="Ma J."/>
        </authorList>
    </citation>
    <scope>NUCLEOTIDE SEQUENCE [LARGE SCALE GENOMIC DNA]</scope>
    <source>
        <strain evidence="5">KCTC 52366</strain>
    </source>
</reference>
<evidence type="ECO:0000256" key="2">
    <source>
        <dbReference type="SAM" id="Phobius"/>
    </source>
</evidence>
<feature type="transmembrane region" description="Helical" evidence="2">
    <location>
        <begin position="601"/>
        <end position="619"/>
    </location>
</feature>
<feature type="domain" description="TRAP C4-dicarboxylate transport system permease DctM subunit" evidence="3">
    <location>
        <begin position="108"/>
        <end position="539"/>
    </location>
</feature>
<comment type="subcellular location">
    <subcellularLocation>
        <location evidence="1">Cell inner membrane</location>
        <topology evidence="1">Multi-pass membrane protein</topology>
    </subcellularLocation>
</comment>
<keyword evidence="2" id="KW-1133">Transmembrane helix</keyword>
<evidence type="ECO:0000313" key="4">
    <source>
        <dbReference type="EMBL" id="MFC3141177.1"/>
    </source>
</evidence>
<feature type="transmembrane region" description="Helical" evidence="2">
    <location>
        <begin position="479"/>
        <end position="503"/>
    </location>
</feature>
<dbReference type="Pfam" id="PF06808">
    <property type="entry name" value="DctM"/>
    <property type="match status" value="1"/>
</dbReference>
<feature type="transmembrane region" description="Helical" evidence="2">
    <location>
        <begin position="397"/>
        <end position="419"/>
    </location>
</feature>
<feature type="transmembrane region" description="Helical" evidence="2">
    <location>
        <begin position="31"/>
        <end position="53"/>
    </location>
</feature>
<sequence length="649" mass="69035">MNKLNGYLLNVYVTLLCVITIGWVMNLQDYIGVLLVTQQVIAIVAGLAIGIAFLKHPYSERSAPVDLLLALVASGSWLWYALNFESWMLLLAYRTPDMWIPGILAIGLMMEALRKSGGIIIATLVICIVAYGFLGNHLPGVLRAEVFPPTKTVLYLYADSSGIPGIVLRIIINLVIPFILFGKMMEIAGGMTFFTNLAMRLLGRWRGGPAKGASFASAAFGMLSGSTVANILSTGIVTIPLMKKIGFKPHQAAAIEAVASNGGQIMPPVMGATAFIIAEFLQIPYSAVVFAAITPALLYYLVLFVKIDAIAACENIRGLSSEDLPKKEEVFRGSWVFVLPLLLMIVLMFVLGYDPGRSAVIVAGAILLAYAIRNRFRIKLADLWGVIKGTGSESIPVILIGAGAGAVIGVMNSSGFAFQLTLVLTHLASDYGLFAMLLMAALVSIVLGMGMPTVAVYVVLVTIVAPSVVDLGVDPLGAHLFLFYFGLMSMITPPIAMGSIVAAQVAGASMWTTGFYGLRLGISAYLLPFLWIYNPALLLDGSPVEIAIILVNCGAAVMLLRSSMLPSPLRGIPDWLFALLAVSLAIFCGGATVWFGTTSPLALASSILGLVPFLPGFRLSDLTSAPMSQTDLVTQDALSGARTNSKEKP</sequence>
<feature type="transmembrane region" description="Helical" evidence="2">
    <location>
        <begin position="215"/>
        <end position="241"/>
    </location>
</feature>
<dbReference type="PANTHER" id="PTHR43849">
    <property type="entry name" value="BLL3936 PROTEIN"/>
    <property type="match status" value="1"/>
</dbReference>
<feature type="transmembrane region" description="Helical" evidence="2">
    <location>
        <begin position="283"/>
        <end position="302"/>
    </location>
</feature>
<dbReference type="PANTHER" id="PTHR43849:SF2">
    <property type="entry name" value="BLL3936 PROTEIN"/>
    <property type="match status" value="1"/>
</dbReference>
<keyword evidence="2" id="KW-0812">Transmembrane</keyword>
<feature type="transmembrane region" description="Helical" evidence="2">
    <location>
        <begin position="575"/>
        <end position="595"/>
    </location>
</feature>
<feature type="transmembrane region" description="Helical" evidence="2">
    <location>
        <begin position="154"/>
        <end position="180"/>
    </location>
</feature>
<keyword evidence="5" id="KW-1185">Reference proteome</keyword>
<gene>
    <name evidence="4" type="ORF">ACFOGP_00545</name>
</gene>
<organism evidence="4 5">
    <name type="scientific">Psychromarinibacter halotolerans</name>
    <dbReference type="NCBI Taxonomy" id="1775175"/>
    <lineage>
        <taxon>Bacteria</taxon>
        <taxon>Pseudomonadati</taxon>
        <taxon>Pseudomonadota</taxon>
        <taxon>Alphaproteobacteria</taxon>
        <taxon>Rhodobacterales</taxon>
        <taxon>Paracoccaceae</taxon>
        <taxon>Psychromarinibacter</taxon>
    </lineage>
</organism>
<evidence type="ECO:0000313" key="5">
    <source>
        <dbReference type="Proteomes" id="UP001595632"/>
    </source>
</evidence>
<feature type="transmembrane region" description="Helical" evidence="2">
    <location>
        <begin position="187"/>
        <end position="203"/>
    </location>
</feature>
<feature type="transmembrane region" description="Helical" evidence="2">
    <location>
        <begin position="65"/>
        <end position="82"/>
    </location>
</feature>
<name>A0ABV7GPX2_9RHOB</name>
<feature type="transmembrane region" description="Helical" evidence="2">
    <location>
        <begin position="454"/>
        <end position="473"/>
    </location>
</feature>
<dbReference type="RefSeq" id="WP_275635201.1">
    <property type="nucleotide sequence ID" value="NZ_JARGYD010000023.1"/>
</dbReference>
<keyword evidence="1" id="KW-0997">Cell inner membrane</keyword>
<protein>
    <submittedName>
        <fullName evidence="4">TRAP transporter permease</fullName>
    </submittedName>
</protein>
<feature type="transmembrane region" description="Helical" evidence="2">
    <location>
        <begin position="515"/>
        <end position="534"/>
    </location>
</feature>
<keyword evidence="2" id="KW-0472">Membrane</keyword>
<feature type="transmembrane region" description="Helical" evidence="2">
    <location>
        <begin position="335"/>
        <end position="353"/>
    </location>
</feature>
<keyword evidence="1" id="KW-0813">Transport</keyword>
<dbReference type="NCBIfam" id="TIGR02123">
    <property type="entry name" value="TRAP_fused"/>
    <property type="match status" value="1"/>
</dbReference>
<feature type="transmembrane region" description="Helical" evidence="2">
    <location>
        <begin position="7"/>
        <end position="25"/>
    </location>
</feature>
<evidence type="ECO:0000256" key="1">
    <source>
        <dbReference type="RuleBase" id="RU369079"/>
    </source>
</evidence>
<dbReference type="EMBL" id="JBHRTB010000003">
    <property type="protein sequence ID" value="MFC3141177.1"/>
    <property type="molecule type" value="Genomic_DNA"/>
</dbReference>